<keyword evidence="1" id="KW-1133">Transmembrane helix</keyword>
<sequence length="60" mass="7163">GNSIINTFYNIFARCCFSITSLLYLLYVERSINKFEYVIISRSFFLVFNILYSHIIIKQI</sequence>
<proteinExistence type="predicted"/>
<keyword evidence="1" id="KW-0812">Transmembrane</keyword>
<accession>A0A0K2T4B6</accession>
<evidence type="ECO:0000313" key="2">
    <source>
        <dbReference type="EMBL" id="CDW20301.1"/>
    </source>
</evidence>
<keyword evidence="1" id="KW-0472">Membrane</keyword>
<dbReference type="EMBL" id="HACA01002940">
    <property type="protein sequence ID" value="CDW20301.1"/>
    <property type="molecule type" value="Transcribed_RNA"/>
</dbReference>
<reference evidence="2" key="1">
    <citation type="submission" date="2014-05" db="EMBL/GenBank/DDBJ databases">
        <authorList>
            <person name="Chronopoulou M."/>
        </authorList>
    </citation>
    <scope>NUCLEOTIDE SEQUENCE</scope>
    <source>
        <tissue evidence="2">Whole organism</tissue>
    </source>
</reference>
<name>A0A0K2T4B6_LEPSM</name>
<feature type="non-terminal residue" evidence="2">
    <location>
        <position position="1"/>
    </location>
</feature>
<evidence type="ECO:0000256" key="1">
    <source>
        <dbReference type="SAM" id="Phobius"/>
    </source>
</evidence>
<organism evidence="2">
    <name type="scientific">Lepeophtheirus salmonis</name>
    <name type="common">Salmon louse</name>
    <name type="synonym">Caligus salmonis</name>
    <dbReference type="NCBI Taxonomy" id="72036"/>
    <lineage>
        <taxon>Eukaryota</taxon>
        <taxon>Metazoa</taxon>
        <taxon>Ecdysozoa</taxon>
        <taxon>Arthropoda</taxon>
        <taxon>Crustacea</taxon>
        <taxon>Multicrustacea</taxon>
        <taxon>Hexanauplia</taxon>
        <taxon>Copepoda</taxon>
        <taxon>Siphonostomatoida</taxon>
        <taxon>Caligidae</taxon>
        <taxon>Lepeophtheirus</taxon>
    </lineage>
</organism>
<feature type="transmembrane region" description="Helical" evidence="1">
    <location>
        <begin position="39"/>
        <end position="57"/>
    </location>
</feature>
<dbReference type="AlphaFoldDB" id="A0A0K2T4B6"/>
<protein>
    <submittedName>
        <fullName evidence="2">Uncharacterized protein</fullName>
    </submittedName>
</protein>
<feature type="transmembrane region" description="Helical" evidence="1">
    <location>
        <begin position="7"/>
        <end position="27"/>
    </location>
</feature>